<dbReference type="InterPro" id="IPR011545">
    <property type="entry name" value="DEAD/DEAH_box_helicase_dom"/>
</dbReference>
<dbReference type="PROSITE" id="PS51192">
    <property type="entry name" value="HELICASE_ATP_BIND_1"/>
    <property type="match status" value="1"/>
</dbReference>
<dbReference type="GO" id="GO:0005694">
    <property type="term" value="C:chromosome"/>
    <property type="evidence" value="ECO:0007669"/>
    <property type="project" value="TreeGrafter"/>
</dbReference>
<keyword evidence="7" id="KW-0238">DNA-binding</keyword>
<protein>
    <recommendedName>
        <fullName evidence="10">DNA 3'-5' helicase</fullName>
        <ecNumber evidence="10">5.6.2.4</ecNumber>
    </recommendedName>
</protein>
<keyword evidence="4" id="KW-0378">Hydrolase</keyword>
<keyword evidence="3" id="KW-0547">Nucleotide-binding</keyword>
<dbReference type="SUPFAM" id="SSF47819">
    <property type="entry name" value="HRDC-like"/>
    <property type="match status" value="1"/>
</dbReference>
<evidence type="ECO:0000256" key="1">
    <source>
        <dbReference type="ARBA" id="ARBA00001947"/>
    </source>
</evidence>
<feature type="compositionally biased region" description="Low complexity" evidence="11">
    <location>
        <begin position="908"/>
        <end position="917"/>
    </location>
</feature>
<dbReference type="InterPro" id="IPR027417">
    <property type="entry name" value="P-loop_NTPase"/>
</dbReference>
<feature type="compositionally biased region" description="Basic and acidic residues" evidence="11">
    <location>
        <begin position="874"/>
        <end position="906"/>
    </location>
</feature>
<dbReference type="Pfam" id="PF16124">
    <property type="entry name" value="RecQ_Zn_bind"/>
    <property type="match status" value="1"/>
</dbReference>
<dbReference type="EMBL" id="BEGY01000014">
    <property type="protein sequence ID" value="GAX75931.1"/>
    <property type="molecule type" value="Genomic_DNA"/>
</dbReference>
<feature type="domain" description="Helicase C-terminal" evidence="14">
    <location>
        <begin position="221"/>
        <end position="371"/>
    </location>
</feature>
<dbReference type="GO" id="GO:0005737">
    <property type="term" value="C:cytoplasm"/>
    <property type="evidence" value="ECO:0007669"/>
    <property type="project" value="TreeGrafter"/>
</dbReference>
<dbReference type="Pfam" id="PF00271">
    <property type="entry name" value="Helicase_C"/>
    <property type="match status" value="1"/>
</dbReference>
<evidence type="ECO:0000256" key="5">
    <source>
        <dbReference type="ARBA" id="ARBA00022806"/>
    </source>
</evidence>
<dbReference type="SUPFAM" id="SSF46785">
    <property type="entry name" value="Winged helix' DNA-binding domain"/>
    <property type="match status" value="1"/>
</dbReference>
<sequence length="1059" mass="115380">MNPETALRTYWGHNTFREPQHEVITSCLNGFDVLLVMATGAGKSVCMQIPPLVVGKPCIVISPLISLMEDQVQALKARGIKACFLGSAQNSKEVKEAAWQGAYQLVYLTPETALACKDNLSMLQQRRGISLLAIDEAHCVSEWGHDFRKDFLQLGELRARLPGVPIMALTATATPKVQDEITRRLRLRPGHMRKWVMSFERSNLCFSVHSRDSLQSMLQPLIDQKLQHGDVEPTLIYTNTTSQADDIVHFLNRKEYFNGRAGKYHAKMSLSERQSAHTEFMKDNLEVMVATVAYGMGIDKANIRTIIHAGCPASMEAYYQQAGRAGRDGAPSQCKLYWRQGDMVTLDFIKDAGALSATGRQAYEAGVTIMQGYCSTSSCRHALLVNYFNPGAFPLTGPCKGGCDNCERRSRGGVVKQDVTVEAGMLLAMIQVVGLRYGIGKVVDALHGSNAKAVGVLKDAKDSKGRRLHGLGRHKSVDWWRGLAGLLVGEKLIEYKTVSCKLGKRQMRSYSAPHVTSSGMSFLSKLLHAYPSHENQSSPIMLQLVLPEAMLIRAVAQSSRTAAYGTEQPGLSISMLELESEVQGLFKALKAARKEVADRHDIVPDALVSDLTLREISIKRPGCANDMQQIGGMGERAHNIFSADLVAAVTLFCASARHIKAGDGVAWISRISKKGPSGCSGPMIEHEGAIRHEATTCGAAVPTSSGNEGDQMYKGIQEVAGAASSFSPCYKVGTTLLSNAKAFVQEPKHAAMSTLDCYLGGAGRPSMEPPQIAKDRSVRVATVLSYLCDCAAFGQLSDLERLVQDCQLVVGDALQISAAIEGAELPIKMASVKARLQPVMPSLDWYHLKATAALVIKGALWFAPPKPWNSRMTSEQHTREVEDMMSRRDSAAGSRLDIKSEWDGRRVSSSSQTQSSSIETEVARQGPNQDFDMLAEVIANPAQSKTNSTAVGQILSARPVKGESSHWIFKTEAAPTAAPAGSVSMEEVWSQKCLQASMYSSRAEVSKREDVMSISQRHAEGDKFQNLKDDSLVLVAVKRPAPAPSLMGVHKRRPTCLLK</sequence>
<dbReference type="GO" id="GO:0003677">
    <property type="term" value="F:DNA binding"/>
    <property type="evidence" value="ECO:0007669"/>
    <property type="project" value="UniProtKB-KW"/>
</dbReference>
<dbReference type="InterPro" id="IPR018982">
    <property type="entry name" value="RQC_domain"/>
</dbReference>
<keyword evidence="5" id="KW-0347">Helicase</keyword>
<dbReference type="GO" id="GO:0000724">
    <property type="term" value="P:double-strand break repair via homologous recombination"/>
    <property type="evidence" value="ECO:0007669"/>
    <property type="project" value="TreeGrafter"/>
</dbReference>
<dbReference type="InterPro" id="IPR036390">
    <property type="entry name" value="WH_DNA-bd_sf"/>
</dbReference>
<dbReference type="InterPro" id="IPR004589">
    <property type="entry name" value="DNA_helicase_ATP-dep_RecQ"/>
</dbReference>
<dbReference type="PROSITE" id="PS50967">
    <property type="entry name" value="HRDC"/>
    <property type="match status" value="1"/>
</dbReference>
<keyword evidence="16" id="KW-1185">Reference proteome</keyword>
<comment type="cofactor">
    <cofactor evidence="1">
        <name>Zn(2+)</name>
        <dbReference type="ChEBI" id="CHEBI:29105"/>
    </cofactor>
</comment>
<dbReference type="CDD" id="cd17920">
    <property type="entry name" value="DEXHc_RecQ"/>
    <property type="match status" value="1"/>
</dbReference>
<comment type="similarity">
    <text evidence="2">Belongs to the helicase family. RecQ subfamily.</text>
</comment>
<dbReference type="GO" id="GO:0005524">
    <property type="term" value="F:ATP binding"/>
    <property type="evidence" value="ECO:0007669"/>
    <property type="project" value="UniProtKB-KW"/>
</dbReference>
<keyword evidence="8" id="KW-0413">Isomerase</keyword>
<evidence type="ECO:0000313" key="15">
    <source>
        <dbReference type="EMBL" id="GAX75931.1"/>
    </source>
</evidence>
<dbReference type="STRING" id="1157962.A0A250WYM3"/>
<proteinExistence type="inferred from homology"/>
<dbReference type="GO" id="GO:0009378">
    <property type="term" value="F:four-way junction helicase activity"/>
    <property type="evidence" value="ECO:0007669"/>
    <property type="project" value="TreeGrafter"/>
</dbReference>
<dbReference type="InterPro" id="IPR014001">
    <property type="entry name" value="Helicase_ATP-bd"/>
</dbReference>
<dbReference type="Pfam" id="PF09382">
    <property type="entry name" value="RQC"/>
    <property type="match status" value="1"/>
</dbReference>
<accession>A0A250WYM3</accession>
<comment type="catalytic activity">
    <reaction evidence="9">
        <text>Couples ATP hydrolysis with the unwinding of duplex DNA by translocating in the 3'-5' direction.</text>
        <dbReference type="EC" id="5.6.2.4"/>
    </reaction>
</comment>
<keyword evidence="6" id="KW-0067">ATP-binding</keyword>
<feature type="region of interest" description="Disordered" evidence="11">
    <location>
        <begin position="867"/>
        <end position="926"/>
    </location>
</feature>
<evidence type="ECO:0000313" key="16">
    <source>
        <dbReference type="Proteomes" id="UP000232323"/>
    </source>
</evidence>
<dbReference type="Gene3D" id="3.40.50.300">
    <property type="entry name" value="P-loop containing nucleotide triphosphate hydrolases"/>
    <property type="match status" value="2"/>
</dbReference>
<dbReference type="Pfam" id="PF00570">
    <property type="entry name" value="HRDC"/>
    <property type="match status" value="1"/>
</dbReference>
<evidence type="ECO:0000256" key="6">
    <source>
        <dbReference type="ARBA" id="ARBA00022840"/>
    </source>
</evidence>
<comment type="caution">
    <text evidence="15">The sequence shown here is derived from an EMBL/GenBank/DDBJ whole genome shotgun (WGS) entry which is preliminary data.</text>
</comment>
<dbReference type="AlphaFoldDB" id="A0A250WYM3"/>
<dbReference type="SMART" id="SM00341">
    <property type="entry name" value="HRDC"/>
    <property type="match status" value="1"/>
</dbReference>
<dbReference type="FunFam" id="3.40.50.300:FF:001389">
    <property type="entry name" value="ATP-dependent DNA helicase RecQ"/>
    <property type="match status" value="1"/>
</dbReference>
<dbReference type="PANTHER" id="PTHR13710:SF120">
    <property type="entry name" value="BIFUNCTIONAL 3'-5' EXONUCLEASE_ATP-DEPENDENT HELICASE WRN"/>
    <property type="match status" value="1"/>
</dbReference>
<evidence type="ECO:0000256" key="10">
    <source>
        <dbReference type="ARBA" id="ARBA00034808"/>
    </source>
</evidence>
<evidence type="ECO:0000256" key="7">
    <source>
        <dbReference type="ARBA" id="ARBA00023125"/>
    </source>
</evidence>
<organism evidence="15 16">
    <name type="scientific">Chlamydomonas eustigma</name>
    <dbReference type="NCBI Taxonomy" id="1157962"/>
    <lineage>
        <taxon>Eukaryota</taxon>
        <taxon>Viridiplantae</taxon>
        <taxon>Chlorophyta</taxon>
        <taxon>core chlorophytes</taxon>
        <taxon>Chlorophyceae</taxon>
        <taxon>CS clade</taxon>
        <taxon>Chlamydomonadales</taxon>
        <taxon>Chlamydomonadaceae</taxon>
        <taxon>Chlamydomonas</taxon>
    </lineage>
</organism>
<dbReference type="EC" id="5.6.2.4" evidence="10"/>
<gene>
    <name evidence="15" type="ORF">CEUSTIGMA_g3374.t1</name>
</gene>
<dbReference type="InterPro" id="IPR044876">
    <property type="entry name" value="HRDC_dom_sf"/>
</dbReference>
<dbReference type="InterPro" id="IPR036388">
    <property type="entry name" value="WH-like_DNA-bd_sf"/>
</dbReference>
<dbReference type="InterPro" id="IPR032284">
    <property type="entry name" value="RecQ_Zn-bd"/>
</dbReference>
<dbReference type="InterPro" id="IPR010997">
    <property type="entry name" value="HRDC-like_sf"/>
</dbReference>
<dbReference type="Gene3D" id="1.10.150.80">
    <property type="entry name" value="HRDC domain"/>
    <property type="match status" value="1"/>
</dbReference>
<dbReference type="GO" id="GO:0006260">
    <property type="term" value="P:DNA replication"/>
    <property type="evidence" value="ECO:0007669"/>
    <property type="project" value="InterPro"/>
</dbReference>
<dbReference type="InterPro" id="IPR001650">
    <property type="entry name" value="Helicase_C-like"/>
</dbReference>
<dbReference type="GO" id="GO:0016787">
    <property type="term" value="F:hydrolase activity"/>
    <property type="evidence" value="ECO:0007669"/>
    <property type="project" value="UniProtKB-KW"/>
</dbReference>
<dbReference type="Pfam" id="PF00270">
    <property type="entry name" value="DEAD"/>
    <property type="match status" value="1"/>
</dbReference>
<evidence type="ECO:0000256" key="2">
    <source>
        <dbReference type="ARBA" id="ARBA00005446"/>
    </source>
</evidence>
<dbReference type="PROSITE" id="PS51194">
    <property type="entry name" value="HELICASE_CTER"/>
    <property type="match status" value="1"/>
</dbReference>
<evidence type="ECO:0000256" key="11">
    <source>
        <dbReference type="SAM" id="MobiDB-lite"/>
    </source>
</evidence>
<dbReference type="SMART" id="SM00490">
    <property type="entry name" value="HELICc"/>
    <property type="match status" value="1"/>
</dbReference>
<dbReference type="SMART" id="SM00487">
    <property type="entry name" value="DEXDc"/>
    <property type="match status" value="1"/>
</dbReference>
<feature type="domain" description="HRDC" evidence="12">
    <location>
        <begin position="579"/>
        <end position="659"/>
    </location>
</feature>
<dbReference type="InterPro" id="IPR002121">
    <property type="entry name" value="HRDC_dom"/>
</dbReference>
<feature type="domain" description="Helicase ATP-binding" evidence="13">
    <location>
        <begin position="24"/>
        <end position="191"/>
    </location>
</feature>
<evidence type="ECO:0000256" key="4">
    <source>
        <dbReference type="ARBA" id="ARBA00022801"/>
    </source>
</evidence>
<evidence type="ECO:0000259" key="14">
    <source>
        <dbReference type="PROSITE" id="PS51194"/>
    </source>
</evidence>
<dbReference type="OrthoDB" id="10261556at2759"/>
<dbReference type="GO" id="GO:0043138">
    <property type="term" value="F:3'-5' DNA helicase activity"/>
    <property type="evidence" value="ECO:0007669"/>
    <property type="project" value="UniProtKB-EC"/>
</dbReference>
<dbReference type="PANTHER" id="PTHR13710">
    <property type="entry name" value="DNA HELICASE RECQ FAMILY MEMBER"/>
    <property type="match status" value="1"/>
</dbReference>
<evidence type="ECO:0000256" key="8">
    <source>
        <dbReference type="ARBA" id="ARBA00023235"/>
    </source>
</evidence>
<reference evidence="15 16" key="1">
    <citation type="submission" date="2017-08" db="EMBL/GenBank/DDBJ databases">
        <title>Acidophilic green algal genome provides insights into adaptation to an acidic environment.</title>
        <authorList>
            <person name="Hirooka S."/>
            <person name="Hirose Y."/>
            <person name="Kanesaki Y."/>
            <person name="Higuchi S."/>
            <person name="Fujiwara T."/>
            <person name="Onuma R."/>
            <person name="Era A."/>
            <person name="Ohbayashi R."/>
            <person name="Uzuka A."/>
            <person name="Nozaki H."/>
            <person name="Yoshikawa H."/>
            <person name="Miyagishima S.Y."/>
        </authorList>
    </citation>
    <scope>NUCLEOTIDE SEQUENCE [LARGE SCALE GENOMIC DNA]</scope>
    <source>
        <strain evidence="15 16">NIES-2499</strain>
    </source>
</reference>
<evidence type="ECO:0000259" key="13">
    <source>
        <dbReference type="PROSITE" id="PS51192"/>
    </source>
</evidence>
<name>A0A250WYM3_9CHLO</name>
<dbReference type="GO" id="GO:0005634">
    <property type="term" value="C:nucleus"/>
    <property type="evidence" value="ECO:0007669"/>
    <property type="project" value="TreeGrafter"/>
</dbReference>
<dbReference type="NCBIfam" id="TIGR00614">
    <property type="entry name" value="recQ_fam"/>
    <property type="match status" value="1"/>
</dbReference>
<evidence type="ECO:0000259" key="12">
    <source>
        <dbReference type="PROSITE" id="PS50967"/>
    </source>
</evidence>
<evidence type="ECO:0000256" key="9">
    <source>
        <dbReference type="ARBA" id="ARBA00034617"/>
    </source>
</evidence>
<evidence type="ECO:0000256" key="3">
    <source>
        <dbReference type="ARBA" id="ARBA00022741"/>
    </source>
</evidence>
<dbReference type="Proteomes" id="UP000232323">
    <property type="component" value="Unassembled WGS sequence"/>
</dbReference>
<dbReference type="Gene3D" id="1.10.10.10">
    <property type="entry name" value="Winged helix-like DNA-binding domain superfamily/Winged helix DNA-binding domain"/>
    <property type="match status" value="1"/>
</dbReference>
<dbReference type="SUPFAM" id="SSF52540">
    <property type="entry name" value="P-loop containing nucleoside triphosphate hydrolases"/>
    <property type="match status" value="1"/>
</dbReference>